<keyword evidence="8" id="KW-1185">Reference proteome</keyword>
<dbReference type="RefSeq" id="WP_126292548.1">
    <property type="nucleotide sequence ID" value="NZ_CP185866.1"/>
</dbReference>
<feature type="domain" description="Tr-type G" evidence="6">
    <location>
        <begin position="1"/>
        <end position="237"/>
    </location>
</feature>
<keyword evidence="4" id="KW-0342">GTP-binding</keyword>
<evidence type="ECO:0000259" key="6">
    <source>
        <dbReference type="PROSITE" id="PS51722"/>
    </source>
</evidence>
<evidence type="ECO:0000313" key="7">
    <source>
        <dbReference type="EMBL" id="RTQ96074.1"/>
    </source>
</evidence>
<dbReference type="Gene3D" id="3.30.70.240">
    <property type="match status" value="1"/>
</dbReference>
<dbReference type="GO" id="GO:0003924">
    <property type="term" value="F:GTPase activity"/>
    <property type="evidence" value="ECO:0007669"/>
    <property type="project" value="InterPro"/>
</dbReference>
<comment type="function">
    <text evidence="1">Abolishes the inhibitory effect of tetracyclin on protein synthesis by a non-covalent modification of the ribosomes.</text>
</comment>
<protein>
    <submittedName>
        <fullName evidence="7">TetM/TetW/TetO/TetS family tetracycline resistance ribosomal protection protein</fullName>
    </submittedName>
</protein>
<evidence type="ECO:0000256" key="1">
    <source>
        <dbReference type="ARBA" id="ARBA00003987"/>
    </source>
</evidence>
<evidence type="ECO:0000313" key="8">
    <source>
        <dbReference type="Proteomes" id="UP000276349"/>
    </source>
</evidence>
<dbReference type="PRINTS" id="PR00315">
    <property type="entry name" value="ELONGATNFCT"/>
</dbReference>
<dbReference type="Pfam" id="PF00679">
    <property type="entry name" value="EFG_C"/>
    <property type="match status" value="1"/>
</dbReference>
<dbReference type="PROSITE" id="PS51722">
    <property type="entry name" value="G_TR_2"/>
    <property type="match status" value="1"/>
</dbReference>
<evidence type="ECO:0000256" key="3">
    <source>
        <dbReference type="ARBA" id="ARBA00022917"/>
    </source>
</evidence>
<dbReference type="AlphaFoldDB" id="A0A3S0J5V0"/>
<dbReference type="Pfam" id="PF22042">
    <property type="entry name" value="EF-G_D2"/>
    <property type="match status" value="1"/>
</dbReference>
<dbReference type="SUPFAM" id="SSF54980">
    <property type="entry name" value="EF-G C-terminal domain-like"/>
    <property type="match status" value="2"/>
</dbReference>
<dbReference type="PANTHER" id="PTHR43261:SF1">
    <property type="entry name" value="RIBOSOME-RELEASING FACTOR 2, MITOCHONDRIAL"/>
    <property type="match status" value="1"/>
</dbReference>
<dbReference type="EMBL" id="RXNR01000003">
    <property type="protein sequence ID" value="RTQ96074.1"/>
    <property type="molecule type" value="Genomic_DNA"/>
</dbReference>
<organism evidence="7 8">
    <name type="scientific">Lysinibacillus telephonicus</name>
    <dbReference type="NCBI Taxonomy" id="1714840"/>
    <lineage>
        <taxon>Bacteria</taxon>
        <taxon>Bacillati</taxon>
        <taxon>Bacillota</taxon>
        <taxon>Bacilli</taxon>
        <taxon>Bacillales</taxon>
        <taxon>Bacillaceae</taxon>
        <taxon>Lysinibacillus</taxon>
    </lineage>
</organism>
<dbReference type="InterPro" id="IPR014721">
    <property type="entry name" value="Ribsml_uS5_D2-typ_fold_subgr"/>
</dbReference>
<dbReference type="GO" id="GO:0032790">
    <property type="term" value="P:ribosome disassembly"/>
    <property type="evidence" value="ECO:0007669"/>
    <property type="project" value="TreeGrafter"/>
</dbReference>
<dbReference type="InterPro" id="IPR000795">
    <property type="entry name" value="T_Tr_GTP-bd_dom"/>
</dbReference>
<sequence>MYKTFGVLAHVDAGKTTFSEQLLYHTESIKERGRVDHKDAYLDNHAIERQRGITIFAEQGRIHYKGDTYTLIDTPGHMDFSPEMERAISIMDYAILLISAVDGIEGHTETVWNLLRKYHVPTFIFINKIDREGAAVEEVMQSIKKEFSTDALLLKEEINDQSIPESILEWIAERDEKLFEHYMEDNIDISQYFSALLKMIQNEQAFICMAGSALKDIKVKEFFNQFAILTKTKFDNDAPFQGKVFKIRHDEQNQRITFIKALSGTLKVRDEFQFEDLTEKVTEIRLYNGTQFNIVQQVNAGEIFAVKGLTYAKIGDVLGDNANLNEQFELVPTLQAKVVYKGAEHIKEILRIFRLLESEEPTLQVVWSEKFQEIHVHVMGIIQLEVLEDIAKTRFSIDVQFEEPKILYLETIQNTVTGYGHFEPLKHYAEVHLKMEPAPRGSGILFDNACHADDLSIGHQRLVEKHLFERDHHGLLTGYPITDIKFTLLTGRAHNKHTEGGDFREATFRALRQGLEQAENILLEPYYRFKMKAPLDFIGRIMTDIQQAFGTFEPPIMSENQVTIIGKAPVSTFMNYNTIFSAYTNGKGALSIQFSGYDICHNSEEVIEQINYDKNADPEYTSSSIFCVKGKGYVVPWDEAEEAMHCLKK</sequence>
<dbReference type="Gene3D" id="3.40.50.300">
    <property type="entry name" value="P-loop containing nucleotide triphosphate hydrolases"/>
    <property type="match status" value="1"/>
</dbReference>
<dbReference type="InterPro" id="IPR027417">
    <property type="entry name" value="P-loop_NTPase"/>
</dbReference>
<dbReference type="GO" id="GO:0006412">
    <property type="term" value="P:translation"/>
    <property type="evidence" value="ECO:0007669"/>
    <property type="project" value="UniProtKB-KW"/>
</dbReference>
<keyword evidence="5" id="KW-0046">Antibiotic resistance</keyword>
<keyword evidence="3" id="KW-0648">Protein biosynthesis</keyword>
<dbReference type="GO" id="GO:0005525">
    <property type="term" value="F:GTP binding"/>
    <property type="evidence" value="ECO:0007669"/>
    <property type="project" value="UniProtKB-KW"/>
</dbReference>
<dbReference type="PRINTS" id="PR01037">
    <property type="entry name" value="TCRTETOQM"/>
</dbReference>
<dbReference type="SUPFAM" id="SSF54211">
    <property type="entry name" value="Ribosomal protein S5 domain 2-like"/>
    <property type="match status" value="1"/>
</dbReference>
<dbReference type="Pfam" id="PF00009">
    <property type="entry name" value="GTP_EFTU"/>
    <property type="match status" value="1"/>
</dbReference>
<dbReference type="PANTHER" id="PTHR43261">
    <property type="entry name" value="TRANSLATION ELONGATION FACTOR G-RELATED"/>
    <property type="match status" value="1"/>
</dbReference>
<dbReference type="CDD" id="cd03711">
    <property type="entry name" value="Tet_C"/>
    <property type="match status" value="1"/>
</dbReference>
<dbReference type="InterPro" id="IPR000640">
    <property type="entry name" value="EFG_V-like"/>
</dbReference>
<dbReference type="InterPro" id="IPR053905">
    <property type="entry name" value="EF-G-like_DII"/>
</dbReference>
<dbReference type="Gene3D" id="2.40.30.10">
    <property type="entry name" value="Translation factors"/>
    <property type="match status" value="1"/>
</dbReference>
<dbReference type="GO" id="GO:0046677">
    <property type="term" value="P:response to antibiotic"/>
    <property type="evidence" value="ECO:0007669"/>
    <property type="project" value="UniProtKB-KW"/>
</dbReference>
<gene>
    <name evidence="7" type="ORF">EKG35_01515</name>
</gene>
<name>A0A3S0J5V0_9BACI</name>
<dbReference type="SUPFAM" id="SSF52540">
    <property type="entry name" value="P-loop containing nucleoside triphosphate hydrolases"/>
    <property type="match status" value="1"/>
</dbReference>
<comment type="caution">
    <text evidence="7">The sequence shown here is derived from an EMBL/GenBank/DDBJ whole genome shotgun (WGS) entry which is preliminary data.</text>
</comment>
<dbReference type="InterPro" id="IPR020568">
    <property type="entry name" value="Ribosomal_Su5_D2-typ_SF"/>
</dbReference>
<dbReference type="InterPro" id="IPR035647">
    <property type="entry name" value="EFG_III/V"/>
</dbReference>
<dbReference type="InterPro" id="IPR005225">
    <property type="entry name" value="Small_GTP-bd"/>
</dbReference>
<dbReference type="Gene3D" id="3.30.230.10">
    <property type="match status" value="1"/>
</dbReference>
<reference evidence="7 8" key="1">
    <citation type="submission" date="2018-12" db="EMBL/GenBank/DDBJ databases">
        <authorList>
            <person name="Yu L."/>
        </authorList>
    </citation>
    <scope>NUCLEOTIDE SEQUENCE [LARGE SCALE GENOMIC DNA]</scope>
    <source>
        <strain evidence="7 8">S5H2222</strain>
    </source>
</reference>
<dbReference type="OrthoDB" id="9804431at2"/>
<evidence type="ECO:0000256" key="5">
    <source>
        <dbReference type="ARBA" id="ARBA00023251"/>
    </source>
</evidence>
<accession>A0A3S0J5V0</accession>
<evidence type="ECO:0000256" key="2">
    <source>
        <dbReference type="ARBA" id="ARBA00022741"/>
    </source>
</evidence>
<dbReference type="SMART" id="SM00889">
    <property type="entry name" value="EFG_IV"/>
    <property type="match status" value="1"/>
</dbReference>
<dbReference type="Proteomes" id="UP000276349">
    <property type="component" value="Unassembled WGS sequence"/>
</dbReference>
<dbReference type="NCBIfam" id="TIGR00231">
    <property type="entry name" value="small_GTP"/>
    <property type="match status" value="1"/>
</dbReference>
<dbReference type="SMART" id="SM00838">
    <property type="entry name" value="EFG_C"/>
    <property type="match status" value="1"/>
</dbReference>
<dbReference type="InterPro" id="IPR035650">
    <property type="entry name" value="Tet_C"/>
</dbReference>
<dbReference type="SUPFAM" id="SSF50447">
    <property type="entry name" value="Translation proteins"/>
    <property type="match status" value="1"/>
</dbReference>
<dbReference type="Pfam" id="PF03764">
    <property type="entry name" value="EFG_IV"/>
    <property type="match status" value="1"/>
</dbReference>
<dbReference type="Gene3D" id="3.30.70.870">
    <property type="entry name" value="Elongation Factor G (Translational Gtpase), domain 3"/>
    <property type="match status" value="1"/>
</dbReference>
<proteinExistence type="predicted"/>
<dbReference type="InterPro" id="IPR005517">
    <property type="entry name" value="Transl_elong_EFG/EF2_IV"/>
</dbReference>
<keyword evidence="2" id="KW-0547">Nucleotide-binding</keyword>
<dbReference type="InterPro" id="IPR009000">
    <property type="entry name" value="Transl_B-barrel_sf"/>
</dbReference>
<evidence type="ECO:0000256" key="4">
    <source>
        <dbReference type="ARBA" id="ARBA00023134"/>
    </source>
</evidence>